<organism evidence="2 3">
    <name type="scientific">Flagellimonas maritima</name>
    <dbReference type="NCBI Taxonomy" id="1383885"/>
    <lineage>
        <taxon>Bacteria</taxon>
        <taxon>Pseudomonadati</taxon>
        <taxon>Bacteroidota</taxon>
        <taxon>Flavobacteriia</taxon>
        <taxon>Flavobacteriales</taxon>
        <taxon>Flavobacteriaceae</taxon>
        <taxon>Flagellimonas</taxon>
    </lineage>
</organism>
<sequence>MKKILFVLILGLMISSCETETKNTMTVSGNIKGLKKGTLFLQHFSDSTLVVLDSVRMKGDASFTFSHEVESPEIFYLYLEKEDQNDLNDRITFFGEPGEIKINTSWNTFDLNAKIEGSKTHEKLMEFNSMISNFNIKELEITQKAMLPEFREDSVALDSLQKLMDRNLISRYRYALNFGINNGDSYVTPYIMLTEAKDANPKYLDSVYRVLTPEVGASKYGKAFKDYLGK</sequence>
<protein>
    <recommendedName>
        <fullName evidence="1">DUF4369 domain-containing protein</fullName>
    </recommendedName>
</protein>
<accession>A0A2Z4LUQ1</accession>
<dbReference type="Pfam" id="PF14289">
    <property type="entry name" value="DUF4369"/>
    <property type="match status" value="1"/>
</dbReference>
<proteinExistence type="predicted"/>
<dbReference type="EMBL" id="CP030104">
    <property type="protein sequence ID" value="AWX45482.1"/>
    <property type="molecule type" value="Genomic_DNA"/>
</dbReference>
<evidence type="ECO:0000259" key="1">
    <source>
        <dbReference type="Pfam" id="PF14289"/>
    </source>
</evidence>
<dbReference type="RefSeq" id="WP_112378869.1">
    <property type="nucleotide sequence ID" value="NZ_CP030104.1"/>
</dbReference>
<feature type="domain" description="DUF4369" evidence="1">
    <location>
        <begin position="25"/>
        <end position="124"/>
    </location>
</feature>
<evidence type="ECO:0000313" key="2">
    <source>
        <dbReference type="EMBL" id="AWX45482.1"/>
    </source>
</evidence>
<dbReference type="InterPro" id="IPR025380">
    <property type="entry name" value="DUF4369"/>
</dbReference>
<dbReference type="PROSITE" id="PS51257">
    <property type="entry name" value="PROKAR_LIPOPROTEIN"/>
    <property type="match status" value="1"/>
</dbReference>
<name>A0A2Z4LUQ1_9FLAO</name>
<reference evidence="2 3" key="1">
    <citation type="submission" date="2018-06" db="EMBL/GenBank/DDBJ databases">
        <title>Spongiibacterium sp. HME9304 Genome sequencing and assembly.</title>
        <authorList>
            <person name="Kang H."/>
            <person name="Kim H."/>
            <person name="Joh K."/>
        </authorList>
    </citation>
    <scope>NUCLEOTIDE SEQUENCE [LARGE SCALE GENOMIC DNA]</scope>
    <source>
        <strain evidence="2 3">HME9304</strain>
    </source>
</reference>
<dbReference type="OrthoDB" id="1143206at2"/>
<evidence type="ECO:0000313" key="3">
    <source>
        <dbReference type="Proteomes" id="UP000248536"/>
    </source>
</evidence>
<dbReference type="Proteomes" id="UP000248536">
    <property type="component" value="Chromosome"/>
</dbReference>
<gene>
    <name evidence="2" type="ORF">HME9304_02501</name>
</gene>
<keyword evidence="3" id="KW-1185">Reference proteome</keyword>
<dbReference type="AlphaFoldDB" id="A0A2Z4LUQ1"/>
<dbReference type="KEGG" id="spon:HME9304_02501"/>